<organism evidence="2 3">
    <name type="scientific">Liparis tanakae</name>
    <name type="common">Tanaka's snailfish</name>
    <dbReference type="NCBI Taxonomy" id="230148"/>
    <lineage>
        <taxon>Eukaryota</taxon>
        <taxon>Metazoa</taxon>
        <taxon>Chordata</taxon>
        <taxon>Craniata</taxon>
        <taxon>Vertebrata</taxon>
        <taxon>Euteleostomi</taxon>
        <taxon>Actinopterygii</taxon>
        <taxon>Neopterygii</taxon>
        <taxon>Teleostei</taxon>
        <taxon>Neoteleostei</taxon>
        <taxon>Acanthomorphata</taxon>
        <taxon>Eupercaria</taxon>
        <taxon>Perciformes</taxon>
        <taxon>Cottioidei</taxon>
        <taxon>Cottales</taxon>
        <taxon>Liparidae</taxon>
        <taxon>Liparis</taxon>
    </lineage>
</organism>
<keyword evidence="3" id="KW-1185">Reference proteome</keyword>
<feature type="compositionally biased region" description="Acidic residues" evidence="1">
    <location>
        <begin position="43"/>
        <end position="56"/>
    </location>
</feature>
<evidence type="ECO:0000256" key="1">
    <source>
        <dbReference type="SAM" id="MobiDB-lite"/>
    </source>
</evidence>
<dbReference type="EMBL" id="SRLO01005485">
    <property type="protein sequence ID" value="TNN29569.1"/>
    <property type="molecule type" value="Genomic_DNA"/>
</dbReference>
<gene>
    <name evidence="2" type="ORF">EYF80_060281</name>
</gene>
<evidence type="ECO:0000313" key="3">
    <source>
        <dbReference type="Proteomes" id="UP000314294"/>
    </source>
</evidence>
<sequence length="73" mass="7635">MSDVRANLDSIGHVVIRDVAVNVPLVILVAPPSGSGSGSGSVPEEEEEEEKEEEEGGLTAHLLLSSRSYSGFV</sequence>
<protein>
    <submittedName>
        <fullName evidence="2">Uncharacterized protein</fullName>
    </submittedName>
</protein>
<dbReference type="AlphaFoldDB" id="A0A4Z2EL93"/>
<reference evidence="2 3" key="1">
    <citation type="submission" date="2019-03" db="EMBL/GenBank/DDBJ databases">
        <title>First draft genome of Liparis tanakae, snailfish: a comprehensive survey of snailfish specific genes.</title>
        <authorList>
            <person name="Kim W."/>
            <person name="Song I."/>
            <person name="Jeong J.-H."/>
            <person name="Kim D."/>
            <person name="Kim S."/>
            <person name="Ryu S."/>
            <person name="Song J.Y."/>
            <person name="Lee S.K."/>
        </authorList>
    </citation>
    <scope>NUCLEOTIDE SEQUENCE [LARGE SCALE GENOMIC DNA]</scope>
    <source>
        <tissue evidence="2">Muscle</tissue>
    </source>
</reference>
<feature type="region of interest" description="Disordered" evidence="1">
    <location>
        <begin position="30"/>
        <end position="60"/>
    </location>
</feature>
<accession>A0A4Z2EL93</accession>
<evidence type="ECO:0000313" key="2">
    <source>
        <dbReference type="EMBL" id="TNN29569.1"/>
    </source>
</evidence>
<proteinExistence type="predicted"/>
<comment type="caution">
    <text evidence="2">The sequence shown here is derived from an EMBL/GenBank/DDBJ whole genome shotgun (WGS) entry which is preliminary data.</text>
</comment>
<dbReference type="Proteomes" id="UP000314294">
    <property type="component" value="Unassembled WGS sequence"/>
</dbReference>
<name>A0A4Z2EL93_9TELE</name>